<feature type="domain" description="Ferritin/DPS" evidence="3">
    <location>
        <begin position="31"/>
        <end position="167"/>
    </location>
</feature>
<protein>
    <submittedName>
        <fullName evidence="4">Low temperature-induced protein</fullName>
    </submittedName>
</protein>
<dbReference type="PROSITE" id="PS00818">
    <property type="entry name" value="DPS_1"/>
    <property type="match status" value="1"/>
</dbReference>
<dbReference type="EMBL" id="CP021330">
    <property type="protein sequence ID" value="AVX03654.1"/>
    <property type="molecule type" value="Genomic_DNA"/>
</dbReference>
<dbReference type="KEGG" id="mmyr:MXMO3_01123"/>
<dbReference type="InterPro" id="IPR012347">
    <property type="entry name" value="Ferritin-like"/>
</dbReference>
<dbReference type="Gene3D" id="1.20.1260.10">
    <property type="match status" value="1"/>
</dbReference>
<dbReference type="InterPro" id="IPR008331">
    <property type="entry name" value="Ferritin_DPS_dom"/>
</dbReference>
<sequence>MSNVSSIMNAKSTSEDINTGLDEGFRKDISKTLSEILSESYRLMVKSHIYHWNVVGPLFKPLHELTEEHYKDLFEAIDVIAERVRALGNVAPYNINNASTFAPEGKDVENLTAIDMVQDLIAEHEAIARKMRDAAEKAGDNKDVVTEDLMTARLTFHEKAIWMLRATASE</sequence>
<dbReference type="GO" id="GO:0008199">
    <property type="term" value="F:ferric iron binding"/>
    <property type="evidence" value="ECO:0007669"/>
    <property type="project" value="InterPro"/>
</dbReference>
<dbReference type="Proteomes" id="UP000258927">
    <property type="component" value="Chromosome"/>
</dbReference>
<evidence type="ECO:0000313" key="5">
    <source>
        <dbReference type="Proteomes" id="UP000258927"/>
    </source>
</evidence>
<organism evidence="4 5">
    <name type="scientific">Maritalea myrionectae</name>
    <dbReference type="NCBI Taxonomy" id="454601"/>
    <lineage>
        <taxon>Bacteria</taxon>
        <taxon>Pseudomonadati</taxon>
        <taxon>Pseudomonadota</taxon>
        <taxon>Alphaproteobacteria</taxon>
        <taxon>Hyphomicrobiales</taxon>
        <taxon>Devosiaceae</taxon>
        <taxon>Maritalea</taxon>
    </lineage>
</organism>
<evidence type="ECO:0000259" key="3">
    <source>
        <dbReference type="Pfam" id="PF00210"/>
    </source>
</evidence>
<keyword evidence="5" id="KW-1185">Reference proteome</keyword>
<dbReference type="AlphaFoldDB" id="A0A2R4MCJ0"/>
<evidence type="ECO:0000256" key="2">
    <source>
        <dbReference type="RuleBase" id="RU003875"/>
    </source>
</evidence>
<dbReference type="InterPro" id="IPR023188">
    <property type="entry name" value="DPS_DNA-bd_CS"/>
</dbReference>
<dbReference type="SUPFAM" id="SSF47240">
    <property type="entry name" value="Ferritin-like"/>
    <property type="match status" value="1"/>
</dbReference>
<dbReference type="STRING" id="1122213.GCA_000423365_01673"/>
<accession>A0A2R4MCJ0</accession>
<dbReference type="PROSITE" id="PS00819">
    <property type="entry name" value="DPS_2"/>
    <property type="match status" value="1"/>
</dbReference>
<comment type="similarity">
    <text evidence="1 2">Belongs to the Dps family.</text>
</comment>
<dbReference type="InterPro" id="IPR009078">
    <property type="entry name" value="Ferritin-like_SF"/>
</dbReference>
<dbReference type="PANTHER" id="PTHR42932:SF3">
    <property type="entry name" value="DNA PROTECTION DURING STARVATION PROTEIN"/>
    <property type="match status" value="1"/>
</dbReference>
<evidence type="ECO:0000256" key="1">
    <source>
        <dbReference type="ARBA" id="ARBA00009497"/>
    </source>
</evidence>
<gene>
    <name evidence="4" type="ORF">MXMO3_01123</name>
</gene>
<evidence type="ECO:0000313" key="4">
    <source>
        <dbReference type="EMBL" id="AVX03654.1"/>
    </source>
</evidence>
<dbReference type="PRINTS" id="PR01346">
    <property type="entry name" value="HELNAPAPROT"/>
</dbReference>
<dbReference type="RefSeq" id="WP_117395221.1">
    <property type="nucleotide sequence ID" value="NZ_CP021330.1"/>
</dbReference>
<dbReference type="CDD" id="cd01043">
    <property type="entry name" value="DPS"/>
    <property type="match status" value="1"/>
</dbReference>
<dbReference type="Pfam" id="PF00210">
    <property type="entry name" value="Ferritin"/>
    <property type="match status" value="1"/>
</dbReference>
<dbReference type="PANTHER" id="PTHR42932">
    <property type="entry name" value="GENERAL STRESS PROTEIN 20U"/>
    <property type="match status" value="1"/>
</dbReference>
<name>A0A2R4MCJ0_9HYPH</name>
<dbReference type="InterPro" id="IPR002177">
    <property type="entry name" value="DPS_DNA-bd"/>
</dbReference>
<dbReference type="PIRSF" id="PIRSF005900">
    <property type="entry name" value="Dps"/>
    <property type="match status" value="1"/>
</dbReference>
<dbReference type="GO" id="GO:0016722">
    <property type="term" value="F:oxidoreductase activity, acting on metal ions"/>
    <property type="evidence" value="ECO:0007669"/>
    <property type="project" value="InterPro"/>
</dbReference>
<reference evidence="4 5" key="1">
    <citation type="submission" date="2017-05" db="EMBL/GenBank/DDBJ databases">
        <title>Genome Analysis of Maritalea myrionectae HL2708#5.</title>
        <authorList>
            <consortium name="Cotde Inc.-PKNU"/>
            <person name="Jang D."/>
            <person name="Oh H.-M."/>
        </authorList>
    </citation>
    <scope>NUCLEOTIDE SEQUENCE [LARGE SCALE GENOMIC DNA]</scope>
    <source>
        <strain evidence="4 5">HL2708#5</strain>
    </source>
</reference>
<proteinExistence type="inferred from homology"/>